<name>A0ABU5A322_9HYPH</name>
<gene>
    <name evidence="1" type="ORF">RFM42_13950</name>
</gene>
<dbReference type="RefSeq" id="WP_320248020.1">
    <property type="nucleotide sequence ID" value="NZ_JAVIIQ010000004.1"/>
</dbReference>
<accession>A0ABU5A322</accession>
<keyword evidence="2" id="KW-1185">Reference proteome</keyword>
<proteinExistence type="predicted"/>
<dbReference type="EMBL" id="JAVIIQ010000004">
    <property type="protein sequence ID" value="MDX8532095.1"/>
    <property type="molecule type" value="Genomic_DNA"/>
</dbReference>
<evidence type="ECO:0000313" key="2">
    <source>
        <dbReference type="Proteomes" id="UP001285154"/>
    </source>
</evidence>
<organism evidence="1 2">
    <name type="scientific">Mesorhizobium vachelliae</name>
    <dbReference type="NCBI Taxonomy" id="3072309"/>
    <lineage>
        <taxon>Bacteria</taxon>
        <taxon>Pseudomonadati</taxon>
        <taxon>Pseudomonadota</taxon>
        <taxon>Alphaproteobacteria</taxon>
        <taxon>Hyphomicrobiales</taxon>
        <taxon>Phyllobacteriaceae</taxon>
        <taxon>Mesorhizobium</taxon>
    </lineage>
</organism>
<sequence>MAIIGMIEPSRRAKNRLAIPATAAGLNFLAVLGISGPSSSRQQAGLPSGCRASAKAVHECLSGFEYFVSGT</sequence>
<evidence type="ECO:0000313" key="1">
    <source>
        <dbReference type="EMBL" id="MDX8532095.1"/>
    </source>
</evidence>
<comment type="caution">
    <text evidence="1">The sequence shown here is derived from an EMBL/GenBank/DDBJ whole genome shotgun (WGS) entry which is preliminary data.</text>
</comment>
<reference evidence="1 2" key="1">
    <citation type="submission" date="2023-08" db="EMBL/GenBank/DDBJ databases">
        <title>Implementing the SeqCode for naming new Mesorhizobium species isolated from Vachellia karroo root nodules.</title>
        <authorList>
            <person name="Van Lill M."/>
        </authorList>
    </citation>
    <scope>NUCLEOTIDE SEQUENCE [LARGE SCALE GENOMIC DNA]</scope>
    <source>
        <strain evidence="1 2">VK25D</strain>
    </source>
</reference>
<protein>
    <submittedName>
        <fullName evidence="1">Uncharacterized protein</fullName>
    </submittedName>
</protein>
<dbReference type="Proteomes" id="UP001285154">
    <property type="component" value="Unassembled WGS sequence"/>
</dbReference>